<feature type="domain" description="Rhodopsin" evidence="7">
    <location>
        <begin position="29"/>
        <end position="266"/>
    </location>
</feature>
<proteinExistence type="inferred from homology"/>
<evidence type="ECO:0000313" key="9">
    <source>
        <dbReference type="Proteomes" id="UP000250266"/>
    </source>
</evidence>
<dbReference type="InterPro" id="IPR049326">
    <property type="entry name" value="Rhodopsin_dom_fungi"/>
</dbReference>
<keyword evidence="3 6" id="KW-1133">Transmembrane helix</keyword>
<name>A0A8E2ECG0_9PEZI</name>
<feature type="transmembrane region" description="Helical" evidence="6">
    <location>
        <begin position="235"/>
        <end position="260"/>
    </location>
</feature>
<dbReference type="GO" id="GO:0016020">
    <property type="term" value="C:membrane"/>
    <property type="evidence" value="ECO:0007669"/>
    <property type="project" value="UniProtKB-SubCell"/>
</dbReference>
<dbReference type="EMBL" id="KV744927">
    <property type="protein sequence ID" value="OCK81255.1"/>
    <property type="molecule type" value="Genomic_DNA"/>
</dbReference>
<feature type="transmembrane region" description="Helical" evidence="6">
    <location>
        <begin position="121"/>
        <end position="142"/>
    </location>
</feature>
<dbReference type="PANTHER" id="PTHR33048:SF129">
    <property type="entry name" value="INTEGRAL MEMBRANE PROTEIN-RELATED"/>
    <property type="match status" value="1"/>
</dbReference>
<feature type="transmembrane region" description="Helical" evidence="6">
    <location>
        <begin position="12"/>
        <end position="32"/>
    </location>
</feature>
<sequence>MAANGNLKGTSYGMILGTLVLLLVFSCGRFYARSRTQRGLGADDFTLAGAAILAIPMSVLALAATHYGAGYHTVNMKPAWITPYGKIAYIYQLLFPLCCTLPKLSLCITYLRLFPSQRNKIFCYCGITFVSCWCITSTFESMFQCIPIKSAWDPTVTDPRCINLFAAIIALAAFNSFSDFLIYLWPARMIWRIQLPMQQRIGLIFTFCFGSLVCIAGIFRIYYIKQLMHTTDSMYVRGIIGIVSSLESNIGVICCCLHGIKPLLTRILPSLFKSSNGSGYHRSRTSRFTTLAEGDEQLKNDTKHGEFSVTKTTEFRVAKSTTNTSVEDFELESPTGPPAKKAIGNHAWVAAGRSDNGVGAAEHGAKLRSCEERSTEAVSLKVGTQGDSGSEVYILKEVNGEVDS</sequence>
<dbReference type="Pfam" id="PF20684">
    <property type="entry name" value="Fung_rhodopsin"/>
    <property type="match status" value="1"/>
</dbReference>
<protein>
    <recommendedName>
        <fullName evidence="7">Rhodopsin domain-containing protein</fullName>
    </recommendedName>
</protein>
<keyword evidence="2 6" id="KW-0812">Transmembrane</keyword>
<feature type="transmembrane region" description="Helical" evidence="6">
    <location>
        <begin position="89"/>
        <end position="114"/>
    </location>
</feature>
<reference evidence="8 9" key="1">
    <citation type="journal article" date="2016" name="Nat. Commun.">
        <title>Ectomycorrhizal ecology is imprinted in the genome of the dominant symbiotic fungus Cenococcum geophilum.</title>
        <authorList>
            <consortium name="DOE Joint Genome Institute"/>
            <person name="Peter M."/>
            <person name="Kohler A."/>
            <person name="Ohm R.A."/>
            <person name="Kuo A."/>
            <person name="Krutzmann J."/>
            <person name="Morin E."/>
            <person name="Arend M."/>
            <person name="Barry K.W."/>
            <person name="Binder M."/>
            <person name="Choi C."/>
            <person name="Clum A."/>
            <person name="Copeland A."/>
            <person name="Grisel N."/>
            <person name="Haridas S."/>
            <person name="Kipfer T."/>
            <person name="LaButti K."/>
            <person name="Lindquist E."/>
            <person name="Lipzen A."/>
            <person name="Maire R."/>
            <person name="Meier B."/>
            <person name="Mihaltcheva S."/>
            <person name="Molinier V."/>
            <person name="Murat C."/>
            <person name="Poggeler S."/>
            <person name="Quandt C.A."/>
            <person name="Sperisen C."/>
            <person name="Tritt A."/>
            <person name="Tisserant E."/>
            <person name="Crous P.W."/>
            <person name="Henrissat B."/>
            <person name="Nehls U."/>
            <person name="Egli S."/>
            <person name="Spatafora J.W."/>
            <person name="Grigoriev I.V."/>
            <person name="Martin F.M."/>
        </authorList>
    </citation>
    <scope>NUCLEOTIDE SEQUENCE [LARGE SCALE GENOMIC DNA]</scope>
    <source>
        <strain evidence="8 9">CBS 459.81</strain>
    </source>
</reference>
<dbReference type="Proteomes" id="UP000250266">
    <property type="component" value="Unassembled WGS sequence"/>
</dbReference>
<evidence type="ECO:0000259" key="7">
    <source>
        <dbReference type="Pfam" id="PF20684"/>
    </source>
</evidence>
<keyword evidence="4 6" id="KW-0472">Membrane</keyword>
<feature type="transmembrane region" description="Helical" evidence="6">
    <location>
        <begin position="162"/>
        <end position="185"/>
    </location>
</feature>
<evidence type="ECO:0000256" key="2">
    <source>
        <dbReference type="ARBA" id="ARBA00022692"/>
    </source>
</evidence>
<feature type="transmembrane region" description="Helical" evidence="6">
    <location>
        <begin position="201"/>
        <end position="223"/>
    </location>
</feature>
<evidence type="ECO:0000256" key="6">
    <source>
        <dbReference type="SAM" id="Phobius"/>
    </source>
</evidence>
<evidence type="ECO:0000256" key="3">
    <source>
        <dbReference type="ARBA" id="ARBA00022989"/>
    </source>
</evidence>
<evidence type="ECO:0000256" key="4">
    <source>
        <dbReference type="ARBA" id="ARBA00023136"/>
    </source>
</evidence>
<evidence type="ECO:0000313" key="8">
    <source>
        <dbReference type="EMBL" id="OCK81255.1"/>
    </source>
</evidence>
<organism evidence="8 9">
    <name type="scientific">Lepidopterella palustris CBS 459.81</name>
    <dbReference type="NCBI Taxonomy" id="1314670"/>
    <lineage>
        <taxon>Eukaryota</taxon>
        <taxon>Fungi</taxon>
        <taxon>Dikarya</taxon>
        <taxon>Ascomycota</taxon>
        <taxon>Pezizomycotina</taxon>
        <taxon>Dothideomycetes</taxon>
        <taxon>Pleosporomycetidae</taxon>
        <taxon>Mytilinidiales</taxon>
        <taxon>Argynnaceae</taxon>
        <taxon>Lepidopterella</taxon>
    </lineage>
</organism>
<dbReference type="InterPro" id="IPR052337">
    <property type="entry name" value="SAT4-like"/>
</dbReference>
<feature type="transmembrane region" description="Helical" evidence="6">
    <location>
        <begin position="44"/>
        <end position="69"/>
    </location>
</feature>
<evidence type="ECO:0000256" key="1">
    <source>
        <dbReference type="ARBA" id="ARBA00004141"/>
    </source>
</evidence>
<keyword evidence="9" id="KW-1185">Reference proteome</keyword>
<dbReference type="OrthoDB" id="444631at2759"/>
<dbReference type="AlphaFoldDB" id="A0A8E2ECG0"/>
<comment type="similarity">
    <text evidence="5">Belongs to the SAT4 family.</text>
</comment>
<evidence type="ECO:0000256" key="5">
    <source>
        <dbReference type="ARBA" id="ARBA00038359"/>
    </source>
</evidence>
<gene>
    <name evidence="8" type="ORF">K432DRAFT_450572</name>
</gene>
<comment type="subcellular location">
    <subcellularLocation>
        <location evidence="1">Membrane</location>
        <topology evidence="1">Multi-pass membrane protein</topology>
    </subcellularLocation>
</comment>
<accession>A0A8E2ECG0</accession>
<dbReference type="PANTHER" id="PTHR33048">
    <property type="entry name" value="PTH11-LIKE INTEGRAL MEMBRANE PROTEIN (AFU_ORTHOLOGUE AFUA_5G11245)"/>
    <property type="match status" value="1"/>
</dbReference>